<evidence type="ECO:0000313" key="3">
    <source>
        <dbReference type="EMBL" id="KAK1558211.1"/>
    </source>
</evidence>
<protein>
    <submittedName>
        <fullName evidence="4">Uncharacterized protein</fullName>
    </submittedName>
</protein>
<dbReference type="InterPro" id="IPR036086">
    <property type="entry name" value="ParB/Sulfiredoxin_sf"/>
</dbReference>
<dbReference type="EMBL" id="JAUUTY010000007">
    <property type="protein sequence ID" value="KAK1604690.1"/>
    <property type="molecule type" value="Genomic_DNA"/>
</dbReference>
<sequence length="157" mass="17644">MRFQAHDYRAQESPIAPRKRVRLTRLVNELEGQSSNGVEVELGFGKDRAPRQLPPPRPCRRSQDPFLRDRSVRGRRGLSFSVSSSNGAAARSPLSDSEKNGPVVMEIPLEDIMRPLMRTRAYDPAKVQDLMDSIRVIGLQVPADTFPFKIPFTTSVV</sequence>
<dbReference type="GO" id="GO:0032542">
    <property type="term" value="F:sulfiredoxin activity"/>
    <property type="evidence" value="ECO:0007669"/>
    <property type="project" value="InterPro"/>
</dbReference>
<proteinExistence type="predicted"/>
<evidence type="ECO:0000313" key="6">
    <source>
        <dbReference type="Proteomes" id="UP001231189"/>
    </source>
</evidence>
<accession>A0AAD8PQ01</accession>
<dbReference type="GO" id="GO:0005737">
    <property type="term" value="C:cytoplasm"/>
    <property type="evidence" value="ECO:0007669"/>
    <property type="project" value="TreeGrafter"/>
</dbReference>
<evidence type="ECO:0000313" key="2">
    <source>
        <dbReference type="EMBL" id="KAK1558185.1"/>
    </source>
</evidence>
<dbReference type="InterPro" id="IPR016692">
    <property type="entry name" value="Sulfiredoxin"/>
</dbReference>
<dbReference type="EMBL" id="JAUUTY010001267">
    <property type="protein sequence ID" value="KAK1558211.1"/>
    <property type="molecule type" value="Genomic_DNA"/>
</dbReference>
<name>A0AAD8PQ01_LOLMU</name>
<keyword evidence="6" id="KW-1185">Reference proteome</keyword>
<evidence type="ECO:0000256" key="1">
    <source>
        <dbReference type="SAM" id="MobiDB-lite"/>
    </source>
</evidence>
<organism evidence="4 6">
    <name type="scientific">Lolium multiflorum</name>
    <name type="common">Italian ryegrass</name>
    <name type="synonym">Lolium perenne subsp. multiflorum</name>
    <dbReference type="NCBI Taxonomy" id="4521"/>
    <lineage>
        <taxon>Eukaryota</taxon>
        <taxon>Viridiplantae</taxon>
        <taxon>Streptophyta</taxon>
        <taxon>Embryophyta</taxon>
        <taxon>Tracheophyta</taxon>
        <taxon>Spermatophyta</taxon>
        <taxon>Magnoliopsida</taxon>
        <taxon>Liliopsida</taxon>
        <taxon>Poales</taxon>
        <taxon>Poaceae</taxon>
        <taxon>BOP clade</taxon>
        <taxon>Pooideae</taxon>
        <taxon>Poodae</taxon>
        <taxon>Poeae</taxon>
        <taxon>Poeae Chloroplast Group 2 (Poeae type)</taxon>
        <taxon>Loliodinae</taxon>
        <taxon>Loliinae</taxon>
        <taxon>Lolium</taxon>
    </lineage>
</organism>
<dbReference type="Proteomes" id="UP001231189">
    <property type="component" value="Unassembled WGS sequence"/>
</dbReference>
<dbReference type="AlphaFoldDB" id="A0AAD8PQ01"/>
<feature type="compositionally biased region" description="Basic and acidic residues" evidence="1">
    <location>
        <begin position="61"/>
        <end position="72"/>
    </location>
</feature>
<comment type="caution">
    <text evidence="4">The sequence shown here is derived from an EMBL/GenBank/DDBJ whole genome shotgun (WGS) entry which is preliminary data.</text>
</comment>
<gene>
    <name evidence="3" type="ORF">QYE76_007908</name>
    <name evidence="4" type="ORF">QYE76_017827</name>
    <name evidence="2" type="ORF">QYE76_026985</name>
    <name evidence="5" type="ORF">QYE76_028363</name>
</gene>
<reference evidence="4" key="1">
    <citation type="submission" date="2023-07" db="EMBL/GenBank/DDBJ databases">
        <title>A chromosome-level genome assembly of Lolium multiflorum.</title>
        <authorList>
            <person name="Chen Y."/>
            <person name="Copetti D."/>
            <person name="Kolliker R."/>
            <person name="Studer B."/>
        </authorList>
    </citation>
    <scope>NUCLEOTIDE SEQUENCE</scope>
    <source>
        <strain evidence="4">02402/16</strain>
        <tissue evidence="4">Leaf</tissue>
    </source>
</reference>
<dbReference type="Gene3D" id="3.90.1530.10">
    <property type="entry name" value="Conserved hypothetical protein from pyrococcus furiosus pfu- 392566-001, ParB domain"/>
    <property type="match status" value="1"/>
</dbReference>
<dbReference type="EMBL" id="JAUUTY010000863">
    <property type="protein sequence ID" value="KAK1573634.1"/>
    <property type="molecule type" value="Genomic_DNA"/>
</dbReference>
<evidence type="ECO:0000313" key="5">
    <source>
        <dbReference type="EMBL" id="KAK1604690.1"/>
    </source>
</evidence>
<dbReference type="GO" id="GO:0034599">
    <property type="term" value="P:cellular response to oxidative stress"/>
    <property type="evidence" value="ECO:0007669"/>
    <property type="project" value="TreeGrafter"/>
</dbReference>
<evidence type="ECO:0000313" key="4">
    <source>
        <dbReference type="EMBL" id="KAK1573634.1"/>
    </source>
</evidence>
<dbReference type="PANTHER" id="PTHR21348:SF2">
    <property type="entry name" value="SULFIREDOXIN-1"/>
    <property type="match status" value="1"/>
</dbReference>
<dbReference type="EMBL" id="JAUUTY010001286">
    <property type="protein sequence ID" value="KAK1558185.1"/>
    <property type="molecule type" value="Genomic_DNA"/>
</dbReference>
<dbReference type="PANTHER" id="PTHR21348">
    <property type="match status" value="1"/>
</dbReference>
<dbReference type="SUPFAM" id="SSF110849">
    <property type="entry name" value="ParB/Sulfiredoxin"/>
    <property type="match status" value="1"/>
</dbReference>
<feature type="region of interest" description="Disordered" evidence="1">
    <location>
        <begin position="43"/>
        <end position="101"/>
    </location>
</feature>